<evidence type="ECO:0000313" key="6">
    <source>
        <dbReference type="Proteomes" id="UP000186879"/>
    </source>
</evidence>
<dbReference type="EMBL" id="FNMU01000001">
    <property type="protein sequence ID" value="SDW11773.1"/>
    <property type="molecule type" value="Genomic_DNA"/>
</dbReference>
<dbReference type="OrthoDB" id="11877at2157"/>
<dbReference type="EMBL" id="RJJG01000001">
    <property type="protein sequence ID" value="RNI10608.1"/>
    <property type="molecule type" value="Genomic_DNA"/>
</dbReference>
<reference evidence="3 6" key="1">
    <citation type="submission" date="2016-10" db="EMBL/GenBank/DDBJ databases">
        <title>Methanohalophilus halophilus.</title>
        <authorList>
            <person name="L'haridon S."/>
        </authorList>
    </citation>
    <scope>NUCLEOTIDE SEQUENCE [LARGE SCALE GENOMIC DNA]</scope>
    <source>
        <strain evidence="3 6">Z-7982</strain>
    </source>
</reference>
<dbReference type="InterPro" id="IPR012976">
    <property type="entry name" value="NOSIC"/>
</dbReference>
<dbReference type="EMBL" id="CP017921">
    <property type="protein sequence ID" value="APH38514.1"/>
    <property type="molecule type" value="Genomic_DNA"/>
</dbReference>
<dbReference type="SMART" id="SM00931">
    <property type="entry name" value="NOSIC"/>
    <property type="match status" value="1"/>
</dbReference>
<dbReference type="GO" id="GO:0031428">
    <property type="term" value="C:box C/D methylation guide snoRNP complex"/>
    <property type="evidence" value="ECO:0007669"/>
    <property type="project" value="InterPro"/>
</dbReference>
<dbReference type="STRING" id="2177.BHR79_02745"/>
<dbReference type="AlphaFoldDB" id="A0A1L3Q0W7"/>
<dbReference type="InterPro" id="IPR002687">
    <property type="entry name" value="Nop_dom"/>
</dbReference>
<protein>
    <submittedName>
        <fullName evidence="4">NOP58 family protein</fullName>
    </submittedName>
    <submittedName>
        <fullName evidence="5">rRNA biogenesis protein Nop56/Nop58</fullName>
    </submittedName>
</protein>
<dbReference type="PROSITE" id="PS51358">
    <property type="entry name" value="NOP"/>
    <property type="match status" value="1"/>
</dbReference>
<organism evidence="3 6">
    <name type="scientific">Methanohalophilus halophilus</name>
    <dbReference type="NCBI Taxonomy" id="2177"/>
    <lineage>
        <taxon>Archaea</taxon>
        <taxon>Methanobacteriati</taxon>
        <taxon>Methanobacteriota</taxon>
        <taxon>Stenosarchaea group</taxon>
        <taxon>Methanomicrobia</taxon>
        <taxon>Methanosarcinales</taxon>
        <taxon>Methanosarcinaceae</taxon>
        <taxon>Methanohalophilus</taxon>
    </lineage>
</organism>
<evidence type="ECO:0000313" key="5">
    <source>
        <dbReference type="EMBL" id="SDW11773.1"/>
    </source>
</evidence>
<evidence type="ECO:0000313" key="8">
    <source>
        <dbReference type="Proteomes" id="UP000267921"/>
    </source>
</evidence>
<sequence>MNVKTWFADIEINEDGSVAECSPCTQDVQQLAERLLVFQADPKQIPPEGFDPVQNAIGCGFVAGETEYYSLLQQTCIAATRLKIKNSYSPDLRIIHAVEALDDIDEAANLLAERLGIWYGEHFPEAGMFTENLAKFVAENGLRQDLPQDSQFHETAQSSVGMEMDAEDGAIIKAFASDLSSLYERRHVIESYIHKNMEQLAPNLEEVAGANLGARLISMAGGLQSLSRMPSSTIQVMGANQALFKHLRGKATSPKHGIIFNHPLIKNSHPKIRGKMARALASSLSIASRVDAFSGQRNPAIKEKLDRKVLSIKEGNK</sequence>
<proteinExistence type="inferred from homology"/>
<evidence type="ECO:0000313" key="4">
    <source>
        <dbReference type="EMBL" id="RNI10608.1"/>
    </source>
</evidence>
<dbReference type="SUPFAM" id="SSF89124">
    <property type="entry name" value="Nop domain"/>
    <property type="match status" value="1"/>
</dbReference>
<dbReference type="GO" id="GO:0030515">
    <property type="term" value="F:snoRNA binding"/>
    <property type="evidence" value="ECO:0007669"/>
    <property type="project" value="InterPro"/>
</dbReference>
<reference evidence="4 8" key="3">
    <citation type="submission" date="2018-10" db="EMBL/GenBank/DDBJ databases">
        <title>Cultivation of a novel Methanohalophilus strain from Kebrit Deep of the Red Sea and a genomic comparison of members of the genus Methanohalophilus.</title>
        <authorList>
            <person name="Guan Y."/>
            <person name="Ngugi D.K."/>
            <person name="Stingl U."/>
        </authorList>
    </citation>
    <scope>NUCLEOTIDE SEQUENCE [LARGE SCALE GENOMIC DNA]</scope>
    <source>
        <strain evidence="4 8">DSM 3094</strain>
    </source>
</reference>
<dbReference type="Proteomes" id="UP000198669">
    <property type="component" value="Unassembled WGS sequence"/>
</dbReference>
<evidence type="ECO:0000259" key="2">
    <source>
        <dbReference type="PROSITE" id="PS51358"/>
    </source>
</evidence>
<reference evidence="5 7" key="2">
    <citation type="submission" date="2016-10" db="EMBL/GenBank/DDBJ databases">
        <authorList>
            <person name="de Groot N.N."/>
        </authorList>
    </citation>
    <scope>NUCLEOTIDE SEQUENCE [LARGE SCALE GENOMIC DNA]</scope>
    <source>
        <strain evidence="5 7">Z-7982</strain>
    </source>
</reference>
<evidence type="ECO:0000256" key="1">
    <source>
        <dbReference type="ARBA" id="ARBA00009211"/>
    </source>
</evidence>
<dbReference type="Proteomes" id="UP000267921">
    <property type="component" value="Unassembled WGS sequence"/>
</dbReference>
<gene>
    <name evidence="3" type="ORF">BHR79_02745</name>
    <name evidence="4" type="ORF">EFE40_00035</name>
    <name evidence="5" type="ORF">SAMN04515625_0376</name>
</gene>
<dbReference type="Pfam" id="PF01798">
    <property type="entry name" value="Nop"/>
    <property type="match status" value="1"/>
</dbReference>
<dbReference type="InterPro" id="IPR042239">
    <property type="entry name" value="Nop_C"/>
</dbReference>
<name>A0A1L3Q0W7_9EURY</name>
<dbReference type="Proteomes" id="UP000186879">
    <property type="component" value="Chromosome"/>
</dbReference>
<dbReference type="PANTHER" id="PTHR10894:SF0">
    <property type="entry name" value="NUCLEOLAR PROTEIN 56"/>
    <property type="match status" value="1"/>
</dbReference>
<dbReference type="Gene3D" id="1.10.246.90">
    <property type="entry name" value="Nop domain"/>
    <property type="match status" value="1"/>
</dbReference>
<keyword evidence="6" id="KW-1185">Reference proteome</keyword>
<comment type="similarity">
    <text evidence="1">Belongs to the NOP5/NOP56 family.</text>
</comment>
<accession>A0A1L3Q0W7</accession>
<dbReference type="Gene3D" id="1.10.287.4070">
    <property type="match status" value="1"/>
</dbReference>
<dbReference type="PANTHER" id="PTHR10894">
    <property type="entry name" value="NUCLEOLAR PROTEIN 5 NUCLEOLAR PROTEIN NOP5 NOP58"/>
    <property type="match status" value="1"/>
</dbReference>
<evidence type="ECO:0000313" key="3">
    <source>
        <dbReference type="EMBL" id="APH38514.1"/>
    </source>
</evidence>
<dbReference type="InterPro" id="IPR036070">
    <property type="entry name" value="Nop_dom_sf"/>
</dbReference>
<dbReference type="InterPro" id="IPR045056">
    <property type="entry name" value="Nop56/Nop58"/>
</dbReference>
<dbReference type="KEGG" id="mhaz:BHR79_02745"/>
<evidence type="ECO:0000313" key="7">
    <source>
        <dbReference type="Proteomes" id="UP000198669"/>
    </source>
</evidence>
<feature type="domain" description="Nop" evidence="2">
    <location>
        <begin position="200"/>
        <end position="314"/>
    </location>
</feature>